<dbReference type="GO" id="GO:0004016">
    <property type="term" value="F:adenylate cyclase activity"/>
    <property type="evidence" value="ECO:0007669"/>
    <property type="project" value="UniProtKB-ARBA"/>
</dbReference>
<dbReference type="Pfam" id="PF00211">
    <property type="entry name" value="Guanylate_cyc"/>
    <property type="match status" value="1"/>
</dbReference>
<dbReference type="RefSeq" id="WP_066869117.1">
    <property type="nucleotide sequence ID" value="NZ_LNQB01000053.1"/>
</dbReference>
<accession>A0A178YQN0</accession>
<proteinExistence type="predicted"/>
<feature type="domain" description="Guanylate cyclase" evidence="1">
    <location>
        <begin position="241"/>
        <end position="371"/>
    </location>
</feature>
<dbReference type="GO" id="GO:0035556">
    <property type="term" value="P:intracellular signal transduction"/>
    <property type="evidence" value="ECO:0007669"/>
    <property type="project" value="InterPro"/>
</dbReference>
<dbReference type="CDD" id="cd07302">
    <property type="entry name" value="CHD"/>
    <property type="match status" value="1"/>
</dbReference>
<dbReference type="PANTHER" id="PTHR43081:SF11">
    <property type="entry name" value="BLR2264 PROTEIN"/>
    <property type="match status" value="1"/>
</dbReference>
<name>A0A178YQN0_SINSA</name>
<keyword evidence="3" id="KW-1185">Reference proteome</keyword>
<dbReference type="EMBL" id="LNQB01000053">
    <property type="protein sequence ID" value="OAP49581.1"/>
    <property type="molecule type" value="Genomic_DNA"/>
</dbReference>
<dbReference type="STRING" id="36856.ATB98_05695"/>
<dbReference type="SMART" id="SM00044">
    <property type="entry name" value="CYCc"/>
    <property type="match status" value="1"/>
</dbReference>
<organism evidence="2 3">
    <name type="scientific">Sinorhizobium saheli</name>
    <dbReference type="NCBI Taxonomy" id="36856"/>
    <lineage>
        <taxon>Bacteria</taxon>
        <taxon>Pseudomonadati</taxon>
        <taxon>Pseudomonadota</taxon>
        <taxon>Alphaproteobacteria</taxon>
        <taxon>Hyphomicrobiales</taxon>
        <taxon>Rhizobiaceae</taxon>
        <taxon>Sinorhizobium/Ensifer group</taxon>
        <taxon>Sinorhizobium</taxon>
    </lineage>
</organism>
<evidence type="ECO:0000313" key="2">
    <source>
        <dbReference type="EMBL" id="OAP49581.1"/>
    </source>
</evidence>
<gene>
    <name evidence="2" type="ORF">ATB98_05695</name>
</gene>
<dbReference type="Proteomes" id="UP000078507">
    <property type="component" value="Unassembled WGS sequence"/>
</dbReference>
<dbReference type="PANTHER" id="PTHR43081">
    <property type="entry name" value="ADENYLATE CYCLASE, TERMINAL-DIFFERENTIATION SPECIFIC-RELATED"/>
    <property type="match status" value="1"/>
</dbReference>
<dbReference type="InterPro" id="IPR050697">
    <property type="entry name" value="Adenylyl/Guanylyl_Cyclase_3/4"/>
</dbReference>
<evidence type="ECO:0000313" key="3">
    <source>
        <dbReference type="Proteomes" id="UP000078507"/>
    </source>
</evidence>
<dbReference type="Gene3D" id="3.30.70.1230">
    <property type="entry name" value="Nucleotide cyclase"/>
    <property type="match status" value="1"/>
</dbReference>
<dbReference type="AlphaFoldDB" id="A0A178YQN0"/>
<reference evidence="2 3" key="1">
    <citation type="submission" date="2015-11" db="EMBL/GenBank/DDBJ databases">
        <title>Ensifer anhuiense sp. nov., an effective nitrogen fixation bacterium with Glycine soja.</title>
        <authorList>
            <person name="Yan H."/>
            <person name="Chen W."/>
        </authorList>
    </citation>
    <scope>NUCLEOTIDE SEQUENCE [LARGE SCALE GENOMIC DNA]</scope>
    <source>
        <strain evidence="2 3">LMG 7837</strain>
    </source>
</reference>
<evidence type="ECO:0000259" key="1">
    <source>
        <dbReference type="PROSITE" id="PS50125"/>
    </source>
</evidence>
<sequence>MTMTKAGEAEVAMQSLMEAGARALHGDDGAWPARRRRIIDWLVLETRGERFIDNIFVEMCRKLVEAGIPVARASLHFRIHHPQWLGARILWRKGLTEAEIDTYAYGVEDTSQYLNSPLRGFNEGAEEVRRHLDDPAADGPDYPLYDELRADGLTDYIIWPLYHTLGKRHAITFASDRPGGFSPDDTAFLMDILPALALVSEIRLKNRFARTLLETYVGPHASEQILAGAITRGSGVTVGAAILICDLRDFTRLSDLWPRDDVIDLLNGYFDALSEPIERHGGEILKFMGDGLLAIFPLSDPCACGNLLGAIGEAQVALARLNEENVSKGHDPLGYGIGVHVGDVMYGNIGSHKRLDFTVIGPAVNIASRLESLTKELQHPVLLSRAFVERAGCAATLENLGFHPLRGLDEPVEVFALSGSK</sequence>
<dbReference type="PROSITE" id="PS50125">
    <property type="entry name" value="GUANYLATE_CYCLASE_2"/>
    <property type="match status" value="1"/>
</dbReference>
<dbReference type="OrthoDB" id="4565346at2"/>
<protein>
    <submittedName>
        <fullName evidence="2">Adenylate cyclase</fullName>
    </submittedName>
</protein>
<dbReference type="GO" id="GO:0006171">
    <property type="term" value="P:cAMP biosynthetic process"/>
    <property type="evidence" value="ECO:0007669"/>
    <property type="project" value="TreeGrafter"/>
</dbReference>
<dbReference type="SUPFAM" id="SSF55073">
    <property type="entry name" value="Nucleotide cyclase"/>
    <property type="match status" value="1"/>
</dbReference>
<comment type="caution">
    <text evidence="2">The sequence shown here is derived from an EMBL/GenBank/DDBJ whole genome shotgun (WGS) entry which is preliminary data.</text>
</comment>
<dbReference type="InterPro" id="IPR001054">
    <property type="entry name" value="A/G_cyclase"/>
</dbReference>
<dbReference type="InterPro" id="IPR029787">
    <property type="entry name" value="Nucleotide_cyclase"/>
</dbReference>